<sequence length="58" mass="6498">MAKNGVTRGLPRNDATTDQSKVREAIPSPSIPEPICWAVTDFGNIKQSKERFDKVLKR</sequence>
<evidence type="ECO:0000313" key="2">
    <source>
        <dbReference type="EMBL" id="KAL0283644.1"/>
    </source>
</evidence>
<proteinExistence type="predicted"/>
<dbReference type="AlphaFoldDB" id="A0AAW2INF9"/>
<organism evidence="2">
    <name type="scientific">Sesamum angustifolium</name>
    <dbReference type="NCBI Taxonomy" id="2727405"/>
    <lineage>
        <taxon>Eukaryota</taxon>
        <taxon>Viridiplantae</taxon>
        <taxon>Streptophyta</taxon>
        <taxon>Embryophyta</taxon>
        <taxon>Tracheophyta</taxon>
        <taxon>Spermatophyta</taxon>
        <taxon>Magnoliopsida</taxon>
        <taxon>eudicotyledons</taxon>
        <taxon>Gunneridae</taxon>
        <taxon>Pentapetalae</taxon>
        <taxon>asterids</taxon>
        <taxon>lamiids</taxon>
        <taxon>Lamiales</taxon>
        <taxon>Pedaliaceae</taxon>
        <taxon>Sesamum</taxon>
    </lineage>
</organism>
<name>A0AAW2INF9_9LAMI</name>
<reference evidence="2" key="2">
    <citation type="journal article" date="2024" name="Plant">
        <title>Genomic evolution and insights into agronomic trait innovations of Sesamum species.</title>
        <authorList>
            <person name="Miao H."/>
            <person name="Wang L."/>
            <person name="Qu L."/>
            <person name="Liu H."/>
            <person name="Sun Y."/>
            <person name="Le M."/>
            <person name="Wang Q."/>
            <person name="Wei S."/>
            <person name="Zheng Y."/>
            <person name="Lin W."/>
            <person name="Duan Y."/>
            <person name="Cao H."/>
            <person name="Xiong S."/>
            <person name="Wang X."/>
            <person name="Wei L."/>
            <person name="Li C."/>
            <person name="Ma Q."/>
            <person name="Ju M."/>
            <person name="Zhao R."/>
            <person name="Li G."/>
            <person name="Mu C."/>
            <person name="Tian Q."/>
            <person name="Mei H."/>
            <person name="Zhang T."/>
            <person name="Gao T."/>
            <person name="Zhang H."/>
        </authorList>
    </citation>
    <scope>NUCLEOTIDE SEQUENCE</scope>
    <source>
        <strain evidence="2">G01</strain>
    </source>
</reference>
<gene>
    <name evidence="2" type="ORF">Sangu_2876300</name>
</gene>
<protein>
    <submittedName>
        <fullName evidence="2">Uncharacterized protein</fullName>
    </submittedName>
</protein>
<accession>A0AAW2INF9</accession>
<feature type="region of interest" description="Disordered" evidence="1">
    <location>
        <begin position="1"/>
        <end position="31"/>
    </location>
</feature>
<dbReference type="EMBL" id="JACGWK010001708">
    <property type="protein sequence ID" value="KAL0283644.1"/>
    <property type="molecule type" value="Genomic_DNA"/>
</dbReference>
<evidence type="ECO:0000256" key="1">
    <source>
        <dbReference type="SAM" id="MobiDB-lite"/>
    </source>
</evidence>
<reference evidence="2" key="1">
    <citation type="submission" date="2020-06" db="EMBL/GenBank/DDBJ databases">
        <authorList>
            <person name="Li T."/>
            <person name="Hu X."/>
            <person name="Zhang T."/>
            <person name="Song X."/>
            <person name="Zhang H."/>
            <person name="Dai N."/>
            <person name="Sheng W."/>
            <person name="Hou X."/>
            <person name="Wei L."/>
        </authorList>
    </citation>
    <scope>NUCLEOTIDE SEQUENCE</scope>
    <source>
        <strain evidence="2">G01</strain>
        <tissue evidence="2">Leaf</tissue>
    </source>
</reference>
<comment type="caution">
    <text evidence="2">The sequence shown here is derived from an EMBL/GenBank/DDBJ whole genome shotgun (WGS) entry which is preliminary data.</text>
</comment>